<reference evidence="4" key="1">
    <citation type="submission" date="2025-08" db="UniProtKB">
        <authorList>
            <consortium name="RefSeq"/>
        </authorList>
    </citation>
    <scope>IDENTIFICATION</scope>
    <source>
        <strain evidence="4">J_2021</strain>
        <tissue evidence="4">Erythrocytes</tissue>
    </source>
</reference>
<feature type="coiled-coil region" evidence="1">
    <location>
        <begin position="803"/>
        <end position="830"/>
    </location>
</feature>
<dbReference type="Xenbase" id="XB-GENE-17342998">
    <property type="gene designation" value="cep112.L"/>
</dbReference>
<dbReference type="InterPro" id="IPR055310">
    <property type="entry name" value="CEP112"/>
</dbReference>
<proteinExistence type="predicted"/>
<accession>A0A8J0TLT0</accession>
<sequence length="977" mass="114680">MATNPAVLRKCVTGCEREFQERERQLDIQSGKAMGSQEDAWEWLDSEFDHYLVDMKQYVLKLPQRQERQRCALWIKKLCDPLGSGTGITGRKNRNLYAKLLLHMLKRDKLEGPFSQKPEEGMLKALPTYMSIYFDEPNTHKSLSSGPEGLPDWVMRELEEKAPWSRSLQDSRDFVTSPSRCRHLYSSNATSSLSALQPTDDKTTGALKMVEQHKKIAQSFDDSDIEARLNSWNLGIENPRYLREKPINLSPIAPRISLGKAGGPVDEQALPRLQEKKVDMKTKAMEAKFHEEKLRLQQKHDADVQKILDRKNSETEELKGLYKAKQTESEETIRKLEKKVQTLLRESQVIRETKENQISELKKMCEQSNESLKNEWERKLHSAVAEMEQEKFELQKKHTENIQQLLDDTNSRLLKMESDYLSQTRATAQTVKELELRVQQFTVEAESSNAQRQRLSQDKAELDKAYQAVSSDLQESKARCTLLEQERDRLGQDYEKQIQQLKSKYDSDVNYITQQNALQAVKASNAIEDLEQKASQLKQQLQETEYKMLQRLQEQESGFQKEKMNLEHASERKVHELQQKMEEERSNTQRKISKVEALLQEKEEKLMQVKETQKVQAHQADAALEEFKRKVEANSEKVYCDMKQQMEKVEADLSRSKFLREKQSKECGRQLEDLKHQYEQKIVELRLGHEQERTHLFQQHNNEKESIIKDHEKEIDRLEKQLRNTISDHELKTQAWRQRDAQIISELEGQVHHLKEELIQVNSQRKQQLVELGLLRDEEKQKASQEHQMVIGKLKAEMETMRLDLQRAHASQMEEAMEKANSRFKHIEKEYSDKLAKSMQMVNELQLSISSGREENNRQQFIMDRRLQEATQRHEEEKRQLIKDNKKAIKVLKDEVETYSQELRATEKKLQEKELSAQEQVTQIRQDYELKIKGFMPATVRQELEDTITSLKSQVNFLQKRAQVLQEDLDIQQSKRL</sequence>
<evidence type="ECO:0000259" key="2">
    <source>
        <dbReference type="Pfam" id="PF14846"/>
    </source>
</evidence>
<keyword evidence="1" id="KW-0175">Coiled coil</keyword>
<feature type="coiled-coil region" evidence="1">
    <location>
        <begin position="326"/>
        <end position="393"/>
    </location>
</feature>
<dbReference type="InterPro" id="IPR027831">
    <property type="entry name" value="DUF4485"/>
</dbReference>
<name>A0A8J0TLT0_XENLA</name>
<dbReference type="PANTHER" id="PTHR18871">
    <property type="entry name" value="CENTROSOMAL PROTEIN OF 112 KDA"/>
    <property type="match status" value="1"/>
</dbReference>
<dbReference type="KEGG" id="xla:108701206"/>
<dbReference type="Proteomes" id="UP000186698">
    <property type="component" value="Chromosome 9_10L"/>
</dbReference>
<dbReference type="PANTHER" id="PTHR18871:SF2">
    <property type="entry name" value="CENTROSOMAL PROTEIN OF 112 KDA"/>
    <property type="match status" value="1"/>
</dbReference>
<gene>
    <name evidence="5" type="primary">cep112.L</name>
    <name evidence="4" type="synonym">LOC108701206</name>
</gene>
<feature type="domain" description="DUF4485" evidence="2">
    <location>
        <begin position="44"/>
        <end position="129"/>
    </location>
</feature>
<dbReference type="CTD" id="108701206"/>
<dbReference type="Pfam" id="PF14846">
    <property type="entry name" value="DUF4485"/>
    <property type="match status" value="1"/>
</dbReference>
<dbReference type="AlphaFoldDB" id="A0A8J0TLT0"/>
<feature type="coiled-coil region" evidence="1">
    <location>
        <begin position="867"/>
        <end position="975"/>
    </location>
</feature>
<organism evidence="3 4">
    <name type="scientific">Xenopus laevis</name>
    <name type="common">African clawed frog</name>
    <dbReference type="NCBI Taxonomy" id="8355"/>
    <lineage>
        <taxon>Eukaryota</taxon>
        <taxon>Metazoa</taxon>
        <taxon>Chordata</taxon>
        <taxon>Craniata</taxon>
        <taxon>Vertebrata</taxon>
        <taxon>Euteleostomi</taxon>
        <taxon>Amphibia</taxon>
        <taxon>Batrachia</taxon>
        <taxon>Anura</taxon>
        <taxon>Pipoidea</taxon>
        <taxon>Pipidae</taxon>
        <taxon>Xenopodinae</taxon>
        <taxon>Xenopus</taxon>
        <taxon>Xenopus</taxon>
    </lineage>
</organism>
<dbReference type="GeneID" id="108701206"/>
<evidence type="ECO:0000313" key="4">
    <source>
        <dbReference type="RefSeq" id="XP_018091006.1"/>
    </source>
</evidence>
<evidence type="ECO:0000313" key="3">
    <source>
        <dbReference type="Proteomes" id="UP000186698"/>
    </source>
</evidence>
<dbReference type="RefSeq" id="XP_018091006.1">
    <property type="nucleotide sequence ID" value="XM_018235517.2"/>
</dbReference>
<evidence type="ECO:0000313" key="5">
    <source>
        <dbReference type="Xenbase" id="XB-GENE-17342998"/>
    </source>
</evidence>
<protein>
    <submittedName>
        <fullName evidence="4">Centrosomal protein of 112 kDa-like isoform X1</fullName>
    </submittedName>
</protein>
<dbReference type="OrthoDB" id="78101at2759"/>
<keyword evidence="3" id="KW-1185">Reference proteome</keyword>
<feature type="coiled-coil region" evidence="1">
    <location>
        <begin position="520"/>
        <end position="615"/>
    </location>
</feature>
<evidence type="ECO:0000256" key="1">
    <source>
        <dbReference type="SAM" id="Coils"/>
    </source>
</evidence>
<feature type="coiled-coil region" evidence="1">
    <location>
        <begin position="701"/>
        <end position="764"/>
    </location>
</feature>
<dbReference type="AGR" id="Xenbase:XB-GENE-17342998"/>
<feature type="coiled-coil region" evidence="1">
    <location>
        <begin position="431"/>
        <end position="493"/>
    </location>
</feature>